<dbReference type="Gene3D" id="2.80.10.50">
    <property type="match status" value="1"/>
</dbReference>
<dbReference type="SUPFAM" id="SSF101744">
    <property type="entry name" value="Rof/RNase P subunit-like"/>
    <property type="match status" value="1"/>
</dbReference>
<name>A0A9P7A0G9_9AGAM</name>
<dbReference type="PANTHER" id="PTHR13348:SF0">
    <property type="entry name" value="RIBONUCLEASE P PROTEIN SUBUNIT P29"/>
    <property type="match status" value="1"/>
</dbReference>
<dbReference type="Proteomes" id="UP000714275">
    <property type="component" value="Unassembled WGS sequence"/>
</dbReference>
<dbReference type="AlphaFoldDB" id="A0A9P7A0G9"/>
<dbReference type="GO" id="GO:0033204">
    <property type="term" value="F:ribonuclease P RNA binding"/>
    <property type="evidence" value="ECO:0007669"/>
    <property type="project" value="InterPro"/>
</dbReference>
<dbReference type="Gene3D" id="2.30.30.210">
    <property type="entry name" value="Ribonuclease P/MRP, subunit p29"/>
    <property type="match status" value="1"/>
</dbReference>
<dbReference type="InterPro" id="IPR002730">
    <property type="entry name" value="Rpp29/RNP1"/>
</dbReference>
<comment type="similarity">
    <text evidence="2">Belongs to the eukaryotic/archaeal RNase P protein component 1 family.</text>
</comment>
<comment type="caution">
    <text evidence="3">The sequence shown here is derived from an EMBL/GenBank/DDBJ whole genome shotgun (WGS) entry which is preliminary data.</text>
</comment>
<dbReference type="SMART" id="SM00538">
    <property type="entry name" value="POP4"/>
    <property type="match status" value="1"/>
</dbReference>
<comment type="subcellular location">
    <subcellularLocation>
        <location evidence="1">Nucleus</location>
    </subcellularLocation>
</comment>
<dbReference type="InterPro" id="IPR035992">
    <property type="entry name" value="Ricin_B-like_lectins"/>
</dbReference>
<dbReference type="GO" id="GO:0001682">
    <property type="term" value="P:tRNA 5'-leader removal"/>
    <property type="evidence" value="ECO:0007669"/>
    <property type="project" value="InterPro"/>
</dbReference>
<dbReference type="GO" id="GO:0030677">
    <property type="term" value="C:ribonuclease P complex"/>
    <property type="evidence" value="ECO:0007669"/>
    <property type="project" value="InterPro"/>
</dbReference>
<evidence type="ECO:0000313" key="4">
    <source>
        <dbReference type="Proteomes" id="UP000714275"/>
    </source>
</evidence>
<dbReference type="InterPro" id="IPR023534">
    <property type="entry name" value="Rof/RNase_P-like"/>
</dbReference>
<organism evidence="3 4">
    <name type="scientific">Suillus placidus</name>
    <dbReference type="NCBI Taxonomy" id="48579"/>
    <lineage>
        <taxon>Eukaryota</taxon>
        <taxon>Fungi</taxon>
        <taxon>Dikarya</taxon>
        <taxon>Basidiomycota</taxon>
        <taxon>Agaricomycotina</taxon>
        <taxon>Agaricomycetes</taxon>
        <taxon>Agaricomycetidae</taxon>
        <taxon>Boletales</taxon>
        <taxon>Suillineae</taxon>
        <taxon>Suillaceae</taxon>
        <taxon>Suillus</taxon>
    </lineage>
</organism>
<dbReference type="GO" id="GO:0005634">
    <property type="term" value="C:nucleus"/>
    <property type="evidence" value="ECO:0007669"/>
    <property type="project" value="UniProtKB-SubCell"/>
</dbReference>
<dbReference type="OrthoDB" id="124041at2759"/>
<evidence type="ECO:0000313" key="3">
    <source>
        <dbReference type="EMBL" id="KAG1779495.1"/>
    </source>
</evidence>
<evidence type="ECO:0000256" key="1">
    <source>
        <dbReference type="ARBA" id="ARBA00004123"/>
    </source>
</evidence>
<proteinExistence type="inferred from homology"/>
<evidence type="ECO:0000256" key="2">
    <source>
        <dbReference type="ARBA" id="ARBA00006181"/>
    </source>
</evidence>
<dbReference type="PANTHER" id="PTHR13348">
    <property type="entry name" value="RIBONUCLEASE P SUBUNIT P29"/>
    <property type="match status" value="1"/>
</dbReference>
<accession>A0A9P7A0G9</accession>
<dbReference type="EMBL" id="JABBWD010000012">
    <property type="protein sequence ID" value="KAG1779495.1"/>
    <property type="molecule type" value="Genomic_DNA"/>
</dbReference>
<dbReference type="GO" id="GO:0000172">
    <property type="term" value="C:ribonuclease MRP complex"/>
    <property type="evidence" value="ECO:0007669"/>
    <property type="project" value="InterPro"/>
</dbReference>
<reference evidence="3" key="1">
    <citation type="journal article" date="2020" name="New Phytol.">
        <title>Comparative genomics reveals dynamic genome evolution in host specialist ectomycorrhizal fungi.</title>
        <authorList>
            <person name="Lofgren L.A."/>
            <person name="Nguyen N.H."/>
            <person name="Vilgalys R."/>
            <person name="Ruytinx J."/>
            <person name="Liao H.L."/>
            <person name="Branco S."/>
            <person name="Kuo A."/>
            <person name="LaButti K."/>
            <person name="Lipzen A."/>
            <person name="Andreopoulos W."/>
            <person name="Pangilinan J."/>
            <person name="Riley R."/>
            <person name="Hundley H."/>
            <person name="Na H."/>
            <person name="Barry K."/>
            <person name="Grigoriev I.V."/>
            <person name="Stajich J.E."/>
            <person name="Kennedy P.G."/>
        </authorList>
    </citation>
    <scope>NUCLEOTIDE SEQUENCE</scope>
    <source>
        <strain evidence="3">DOB743</strain>
    </source>
</reference>
<dbReference type="GO" id="GO:0006364">
    <property type="term" value="P:rRNA processing"/>
    <property type="evidence" value="ECO:0007669"/>
    <property type="project" value="TreeGrafter"/>
</dbReference>
<gene>
    <name evidence="3" type="ORF">EV702DRAFT_1043910</name>
</gene>
<dbReference type="SUPFAM" id="SSF50370">
    <property type="entry name" value="Ricin B-like lectins"/>
    <property type="match status" value="1"/>
</dbReference>
<evidence type="ECO:0008006" key="5">
    <source>
        <dbReference type="Google" id="ProtNLM"/>
    </source>
</evidence>
<protein>
    <recommendedName>
        <fullName evidence="5">Ricin B lectin domain-containing protein</fullName>
    </recommendedName>
</protein>
<keyword evidence="4" id="KW-1185">Reference proteome</keyword>
<sequence length="313" mass="33757">MAPAIPTGSYVIMNAQTQTYLNVLGYQTDIVNSVGNHLGNDIWNVASTEACGTTIQSYGTGAFLTFDQANKADTPNGSVVTGNSIHPWVLQQNSVVPYAWNITDMVTGNALVVQNNSVANGAQVLEECDTINQRCQAWFFIAKEPIPVLPTSDQCLLGIVSLYRHQSSNELGMSSASQNGVRRRLDGLWPPSSVPVAEAMPNASSMHPKLVKADFHGSPLTVRQSQNPCLVGLSGIVIHETEHAVKLITRKDQFKFVTQKFSDSETFTLAVPLYSTLLRAQFEPAEAVSSALSGQCSGTVLDAPHIAFDLYGN</sequence>
<dbReference type="InterPro" id="IPR016848">
    <property type="entry name" value="RNase_P/MRP_Rpp29-subunit"/>
</dbReference>
<dbReference type="Pfam" id="PF01868">
    <property type="entry name" value="RNase_P-MRP_p29"/>
    <property type="match status" value="1"/>
</dbReference>
<dbReference type="InterPro" id="IPR036980">
    <property type="entry name" value="RNase_P/MRP_Rpp29_sf"/>
</dbReference>